<accession>A0A1W1IA97</accession>
<dbReference type="KEGG" id="nja:NSJP_3777"/>
<evidence type="ECO:0000313" key="2">
    <source>
        <dbReference type="EMBL" id="SLM49944.1"/>
    </source>
</evidence>
<gene>
    <name evidence="2" type="ORF">NSJP_3777</name>
</gene>
<feature type="chain" id="PRO_5012167337" description="Lipoprotein" evidence="1">
    <location>
        <begin position="21"/>
        <end position="183"/>
    </location>
</feature>
<dbReference type="Proteomes" id="UP000192042">
    <property type="component" value="Chromosome I"/>
</dbReference>
<keyword evidence="3" id="KW-1185">Reference proteome</keyword>
<feature type="signal peptide" evidence="1">
    <location>
        <begin position="1"/>
        <end position="20"/>
    </location>
</feature>
<proteinExistence type="predicted"/>
<evidence type="ECO:0008006" key="4">
    <source>
        <dbReference type="Google" id="ProtNLM"/>
    </source>
</evidence>
<keyword evidence="1" id="KW-0732">Signal</keyword>
<dbReference type="AlphaFoldDB" id="A0A1W1IA97"/>
<organism evidence="2 3">
    <name type="scientific">Nitrospira japonica</name>
    <dbReference type="NCBI Taxonomy" id="1325564"/>
    <lineage>
        <taxon>Bacteria</taxon>
        <taxon>Pseudomonadati</taxon>
        <taxon>Nitrospirota</taxon>
        <taxon>Nitrospiria</taxon>
        <taxon>Nitrospirales</taxon>
        <taxon>Nitrospiraceae</taxon>
        <taxon>Nitrospira</taxon>
    </lineage>
</organism>
<name>A0A1W1IA97_9BACT</name>
<protein>
    <recommendedName>
        <fullName evidence="4">Lipoprotein</fullName>
    </recommendedName>
</protein>
<reference evidence="2 3" key="1">
    <citation type="submission" date="2017-03" db="EMBL/GenBank/DDBJ databases">
        <authorList>
            <person name="Afonso C.L."/>
            <person name="Miller P.J."/>
            <person name="Scott M.A."/>
            <person name="Spackman E."/>
            <person name="Goraichik I."/>
            <person name="Dimitrov K.M."/>
            <person name="Suarez D.L."/>
            <person name="Swayne D.E."/>
        </authorList>
    </citation>
    <scope>NUCLEOTIDE SEQUENCE [LARGE SCALE GENOMIC DNA]</scope>
    <source>
        <strain evidence="2">Genome sequencing of Nitrospira japonica strain NJ11</strain>
    </source>
</reference>
<dbReference type="PROSITE" id="PS51257">
    <property type="entry name" value="PROKAR_LIPOPROTEIN"/>
    <property type="match status" value="1"/>
</dbReference>
<sequence length="183" mass="20118">MRCPIVTTLVFGMMSLAGCAATIPVNYTAQNFARYEGRANVGSFQYVPANTGKVAPNQIQSTAIGSIYVAANVADLVQRATALELEKTGFRLGDNNPLVLSGDILEFQADDLGYSVDWSYSIRYKISRKADGSELLNKIYLADRKTTGKFGEASDYAPSINEMILSGYDKFIRDDQVRKIFSQ</sequence>
<evidence type="ECO:0000256" key="1">
    <source>
        <dbReference type="SAM" id="SignalP"/>
    </source>
</evidence>
<dbReference type="RefSeq" id="WP_080888115.1">
    <property type="nucleotide sequence ID" value="NZ_LT828648.1"/>
</dbReference>
<evidence type="ECO:0000313" key="3">
    <source>
        <dbReference type="Proteomes" id="UP000192042"/>
    </source>
</evidence>
<dbReference type="EMBL" id="LT828648">
    <property type="protein sequence ID" value="SLM49944.1"/>
    <property type="molecule type" value="Genomic_DNA"/>
</dbReference>